<dbReference type="RefSeq" id="WP_125464771.1">
    <property type="nucleotide sequence ID" value="NZ_CP034337.1"/>
</dbReference>
<dbReference type="Proteomes" id="UP000272622">
    <property type="component" value="Chromosome"/>
</dbReference>
<dbReference type="EMBL" id="CP034337">
    <property type="protein sequence ID" value="AZL74733.1"/>
    <property type="molecule type" value="Genomic_DNA"/>
</dbReference>
<reference evidence="1 2" key="1">
    <citation type="submission" date="2018-12" db="EMBL/GenBank/DDBJ databases">
        <authorList>
            <person name="Li S."/>
            <person name="Yang R."/>
            <person name="Chen G."/>
            <person name="Zou L."/>
            <person name="Zhang C."/>
            <person name="Chen Y."/>
            <person name="Liu Z."/>
            <person name="Li Y."/>
            <person name="Yan Y."/>
            <person name="Huang M."/>
            <person name="Chen T."/>
        </authorList>
    </citation>
    <scope>NUCLEOTIDE SEQUENCE [LARGE SCALE GENOMIC DNA]</scope>
    <source>
        <strain evidence="1 2">2014</strain>
    </source>
</reference>
<accession>A0ABN5TNB7</accession>
<evidence type="ECO:0000313" key="1">
    <source>
        <dbReference type="EMBL" id="AZL74733.1"/>
    </source>
</evidence>
<proteinExistence type="predicted"/>
<organism evidence="1 2">
    <name type="scientific">Pseudomonas oryziphila</name>
    <dbReference type="NCBI Taxonomy" id="2894079"/>
    <lineage>
        <taxon>Bacteria</taxon>
        <taxon>Pseudomonadati</taxon>
        <taxon>Pseudomonadota</taxon>
        <taxon>Gammaproteobacteria</taxon>
        <taxon>Pseudomonadales</taxon>
        <taxon>Pseudomonadaceae</taxon>
        <taxon>Pseudomonas</taxon>
    </lineage>
</organism>
<protein>
    <submittedName>
        <fullName evidence="1">Uncharacterized protein</fullName>
    </submittedName>
</protein>
<name>A0ABN5TNB7_9PSED</name>
<sequence length="141" mass="15657">MNTHKHPNIEAVLEDTKKSKKQYFNGTFEAQLSHTTKPPQTVVFKEGHMLSSALLGYFDPPHDQRVVALWNLNSKNMAAGTYELGPDKEYQGALQVGANNPFYAHEGTLTIDAASATYRKGSFNFKAGEYEVVGTFDITVE</sequence>
<gene>
    <name evidence="1" type="ORF">EI693_17295</name>
</gene>
<evidence type="ECO:0000313" key="2">
    <source>
        <dbReference type="Proteomes" id="UP000272622"/>
    </source>
</evidence>
<keyword evidence="2" id="KW-1185">Reference proteome</keyword>